<keyword evidence="9" id="KW-1185">Reference proteome</keyword>
<dbReference type="InterPro" id="IPR045851">
    <property type="entry name" value="AMP-bd_C_sf"/>
</dbReference>
<evidence type="ECO:0000313" key="9">
    <source>
        <dbReference type="Proteomes" id="UP000052258"/>
    </source>
</evidence>
<dbReference type="PANTHER" id="PTHR43767:SF1">
    <property type="entry name" value="NONRIBOSOMAL PEPTIDE SYNTHASE PES1 (EUROFUNG)-RELATED"/>
    <property type="match status" value="1"/>
</dbReference>
<keyword evidence="1 5" id="KW-0474">Menaquinone biosynthesis</keyword>
<feature type="domain" description="AMP-binding enzyme C-terminal" evidence="7">
    <location>
        <begin position="392"/>
        <end position="465"/>
    </location>
</feature>
<dbReference type="EMBL" id="AZHO01000007">
    <property type="protein sequence ID" value="KMT60677.1"/>
    <property type="molecule type" value="Genomic_DNA"/>
</dbReference>
<evidence type="ECO:0000256" key="2">
    <source>
        <dbReference type="ARBA" id="ARBA00022598"/>
    </source>
</evidence>
<dbReference type="UniPathway" id="UPA01057">
    <property type="reaction ID" value="UER00166"/>
</dbReference>
<evidence type="ECO:0000313" key="8">
    <source>
        <dbReference type="EMBL" id="KMT60677.1"/>
    </source>
</evidence>
<dbReference type="PATRIC" id="fig|1430899.3.peg.831"/>
<dbReference type="NCBIfam" id="NF002966">
    <property type="entry name" value="PRK03640.1"/>
    <property type="match status" value="1"/>
</dbReference>
<comment type="catalytic activity">
    <reaction evidence="5">
        <text>2-succinylbenzoate + ATP + CoA = 2-succinylbenzoyl-CoA + AMP + diphosphate</text>
        <dbReference type="Rhea" id="RHEA:17009"/>
        <dbReference type="ChEBI" id="CHEBI:18325"/>
        <dbReference type="ChEBI" id="CHEBI:30616"/>
        <dbReference type="ChEBI" id="CHEBI:33019"/>
        <dbReference type="ChEBI" id="CHEBI:57287"/>
        <dbReference type="ChEBI" id="CHEBI:57364"/>
        <dbReference type="ChEBI" id="CHEBI:456215"/>
        <dbReference type="EC" id="6.2.1.26"/>
    </reaction>
</comment>
<dbReference type="GO" id="GO:0005524">
    <property type="term" value="F:ATP binding"/>
    <property type="evidence" value="ECO:0007669"/>
    <property type="project" value="UniProtKB-KW"/>
</dbReference>
<comment type="similarity">
    <text evidence="5">Belongs to the ATP-dependent AMP-binding enzyme family. MenE subfamily.</text>
</comment>
<name>A0A0J8GDD6_9LIST</name>
<evidence type="ECO:0000256" key="1">
    <source>
        <dbReference type="ARBA" id="ARBA00022428"/>
    </source>
</evidence>
<evidence type="ECO:0000256" key="5">
    <source>
        <dbReference type="HAMAP-Rule" id="MF_00731"/>
    </source>
</evidence>
<dbReference type="GO" id="GO:0008756">
    <property type="term" value="F:o-succinylbenzoate-CoA ligase activity"/>
    <property type="evidence" value="ECO:0007669"/>
    <property type="project" value="UniProtKB-UniRule"/>
</dbReference>
<comment type="caution">
    <text evidence="8">The sequence shown here is derived from an EMBL/GenBank/DDBJ whole genome shotgun (WGS) entry which is preliminary data.</text>
</comment>
<comment type="function">
    <text evidence="5">Converts 2-succinylbenzoate (OSB) to 2-succinylbenzoyl-CoA (OSB-CoA).</text>
</comment>
<keyword evidence="3 5" id="KW-0547">Nucleotide-binding</keyword>
<protein>
    <recommendedName>
        <fullName evidence="5">2-succinylbenzoate--CoA ligase</fullName>
        <ecNumber evidence="5">6.2.1.26</ecNumber>
    </recommendedName>
    <alternativeName>
        <fullName evidence="5">o-succinylbenzoyl-CoA synthetase</fullName>
        <shortName evidence="5">OSB-CoA synthetase</shortName>
    </alternativeName>
</protein>
<comment type="pathway">
    <text evidence="5">Quinol/quinone metabolism; 1,4-dihydroxy-2-naphthoate biosynthesis; 1,4-dihydroxy-2-naphthoate from chorismate: step 5/7.</text>
</comment>
<feature type="domain" description="AMP-dependent synthetase/ligase" evidence="6">
    <location>
        <begin position="7"/>
        <end position="342"/>
    </location>
</feature>
<keyword evidence="2 5" id="KW-0436">Ligase</keyword>
<dbReference type="SUPFAM" id="SSF56801">
    <property type="entry name" value="Acetyl-CoA synthetase-like"/>
    <property type="match status" value="1"/>
</dbReference>
<accession>A0A0J8GDD6</accession>
<proteinExistence type="inferred from homology"/>
<evidence type="ECO:0000259" key="7">
    <source>
        <dbReference type="Pfam" id="PF13193"/>
    </source>
</evidence>
<dbReference type="InterPro" id="IPR025110">
    <property type="entry name" value="AMP-bd_C"/>
</dbReference>
<gene>
    <name evidence="5" type="primary">menE</name>
    <name evidence="8" type="ORF">X560_0805</name>
</gene>
<dbReference type="InterPro" id="IPR050237">
    <property type="entry name" value="ATP-dep_AMP-bd_enzyme"/>
</dbReference>
<dbReference type="InterPro" id="IPR010192">
    <property type="entry name" value="MenE"/>
</dbReference>
<dbReference type="Gene3D" id="3.30.300.30">
    <property type="match status" value="1"/>
</dbReference>
<dbReference type="InterPro" id="IPR042099">
    <property type="entry name" value="ANL_N_sf"/>
</dbReference>
<dbReference type="PANTHER" id="PTHR43767">
    <property type="entry name" value="LONG-CHAIN-FATTY-ACID--COA LIGASE"/>
    <property type="match status" value="1"/>
</dbReference>
<dbReference type="Pfam" id="PF13193">
    <property type="entry name" value="AMP-binding_C"/>
    <property type="match status" value="1"/>
</dbReference>
<dbReference type="NCBIfam" id="TIGR01923">
    <property type="entry name" value="menE"/>
    <property type="match status" value="1"/>
</dbReference>
<evidence type="ECO:0000259" key="6">
    <source>
        <dbReference type="Pfam" id="PF00501"/>
    </source>
</evidence>
<comment type="pathway">
    <text evidence="5">Quinol/quinone metabolism; menaquinone biosynthesis.</text>
</comment>
<evidence type="ECO:0000256" key="4">
    <source>
        <dbReference type="ARBA" id="ARBA00022840"/>
    </source>
</evidence>
<evidence type="ECO:0000256" key="3">
    <source>
        <dbReference type="ARBA" id="ARBA00022741"/>
    </source>
</evidence>
<dbReference type="OrthoDB" id="9762242at2"/>
<dbReference type="Proteomes" id="UP000052258">
    <property type="component" value="Unassembled WGS sequence"/>
</dbReference>
<dbReference type="Pfam" id="PF00501">
    <property type="entry name" value="AMP-binding"/>
    <property type="match status" value="1"/>
</dbReference>
<dbReference type="RefSeq" id="WP_007475237.1">
    <property type="nucleotide sequence ID" value="NZ_KQ130610.1"/>
</dbReference>
<dbReference type="GO" id="GO:0009234">
    <property type="term" value="P:menaquinone biosynthetic process"/>
    <property type="evidence" value="ECO:0007669"/>
    <property type="project" value="UniProtKB-UniRule"/>
</dbReference>
<dbReference type="UniPathway" id="UPA00079"/>
<sequence length="472" mass="52328">MINWLIKRAQVSSQKTALVYRNKSYSFKEVYQTASHYAGQLASFSIKSGDYVGLLGKNNRETYFMIHAIHLIGAIPVFLNNRLTASEMNFQIKDSKVVCTFFDDSFETISRDLSGDCYAFSDVEAKTPKAFLPVEMDFSDVASVMYTSGTTGYPKGVLQTFGNHFFSGTASALNFGLNPAKDAWLCVVPIFHISGLSILMRSVIYGIPVFLEEKFDVASASEKLLGGEITHISVVETMLKRLLEVNQGPFHENLRVVLLGGSAVRKELIESCFKRDIPIVQSYGMTETASQIVALDTSLAKEKIGSSGRILFPSELHIEKATETDLDGEIWLRGPTIFKGYLNQAEATKNAFSNGYFRTGDLGHIDSDGFLYVAERRGDLIISGGENIYPTEVEHAILLDENVLEAAVVGKKDAKWGEVPIAHLVVRPTFEEERLVTILKSKLAPFKIPKSFHIKNELPKTASGKVKRHALK</sequence>
<dbReference type="InterPro" id="IPR020845">
    <property type="entry name" value="AMP-binding_CS"/>
</dbReference>
<dbReference type="Gene3D" id="3.40.50.12780">
    <property type="entry name" value="N-terminal domain of ligase-like"/>
    <property type="match status" value="1"/>
</dbReference>
<dbReference type="AlphaFoldDB" id="A0A0J8GDD6"/>
<keyword evidence="4 5" id="KW-0067">ATP-binding</keyword>
<dbReference type="PROSITE" id="PS00455">
    <property type="entry name" value="AMP_BINDING"/>
    <property type="match status" value="1"/>
</dbReference>
<organism evidence="8 9">
    <name type="scientific">Listeria fleischmannii 1991</name>
    <dbReference type="NCBI Taxonomy" id="1430899"/>
    <lineage>
        <taxon>Bacteria</taxon>
        <taxon>Bacillati</taxon>
        <taxon>Bacillota</taxon>
        <taxon>Bacilli</taxon>
        <taxon>Bacillales</taxon>
        <taxon>Listeriaceae</taxon>
        <taxon>Listeria</taxon>
    </lineage>
</organism>
<dbReference type="InterPro" id="IPR000873">
    <property type="entry name" value="AMP-dep_synth/lig_dom"/>
</dbReference>
<reference evidence="8 9" key="1">
    <citation type="journal article" date="2015" name="Genome Biol. Evol.">
        <title>Comparative Genomics of Listeria Sensu Lato: Genus-Wide Differences in Evolutionary Dynamics and the Progressive Gain of Complex, Potentially Pathogenicity-Related Traits through Lateral Gene Transfer.</title>
        <authorList>
            <person name="Chiara M."/>
            <person name="Caruso M."/>
            <person name="D'Erchia A.M."/>
            <person name="Manzari C."/>
            <person name="Fraccalvieri R."/>
            <person name="Goffredo E."/>
            <person name="Latorre L."/>
            <person name="Miccolupo A."/>
            <person name="Padalino I."/>
            <person name="Santagada G."/>
            <person name="Chiocco D."/>
            <person name="Pesole G."/>
            <person name="Horner D.S."/>
            <person name="Parisi A."/>
        </authorList>
    </citation>
    <scope>NUCLEOTIDE SEQUENCE [LARGE SCALE GENOMIC DNA]</scope>
    <source>
        <strain evidence="8 9">1991</strain>
    </source>
</reference>
<dbReference type="EC" id="6.2.1.26" evidence="5"/>
<dbReference type="HAMAP" id="MF_00731">
    <property type="entry name" value="MenE"/>
    <property type="match status" value="1"/>
</dbReference>